<dbReference type="Pfam" id="PF13302">
    <property type="entry name" value="Acetyltransf_3"/>
    <property type="match status" value="1"/>
</dbReference>
<evidence type="ECO:0000256" key="2">
    <source>
        <dbReference type="ARBA" id="ARBA00023315"/>
    </source>
</evidence>
<protein>
    <submittedName>
        <fullName evidence="5">GNAT family protein</fullName>
        <ecNumber evidence="5">2.-.-.-</ecNumber>
    </submittedName>
</protein>
<dbReference type="EC" id="2.-.-.-" evidence="5"/>
<reference evidence="5" key="1">
    <citation type="submission" date="2023-11" db="EMBL/GenBank/DDBJ databases">
        <title>Scrofimicrobium hongkongense sp. nov., isolated from a patient with peritonitis.</title>
        <authorList>
            <person name="Lao H.Y."/>
            <person name="Wong A.Y.P."/>
            <person name="Ng T.L."/>
            <person name="Wong R.Y.L."/>
            <person name="Yau M.C.Y."/>
            <person name="Lam J.Y.W."/>
            <person name="Siu G.K.H."/>
        </authorList>
    </citation>
    <scope>NUCLEOTIDE SEQUENCE</scope>
    <source>
        <strain evidence="5">R131</strain>
    </source>
</reference>
<organism evidence="5">
    <name type="scientific">Scrofimicrobium appendicitidis</name>
    <dbReference type="NCBI Taxonomy" id="3079930"/>
    <lineage>
        <taxon>Bacteria</taxon>
        <taxon>Bacillati</taxon>
        <taxon>Actinomycetota</taxon>
        <taxon>Actinomycetes</taxon>
        <taxon>Actinomycetales</taxon>
        <taxon>Actinomycetaceae</taxon>
        <taxon>Scrofimicrobium</taxon>
    </lineage>
</organism>
<evidence type="ECO:0000256" key="3">
    <source>
        <dbReference type="ARBA" id="ARBA00038502"/>
    </source>
</evidence>
<dbReference type="AlphaFoldDB" id="A0AAU7V8D0"/>
<dbReference type="Gene3D" id="3.40.630.30">
    <property type="match status" value="1"/>
</dbReference>
<dbReference type="PROSITE" id="PS51186">
    <property type="entry name" value="GNAT"/>
    <property type="match status" value="1"/>
</dbReference>
<dbReference type="KEGG" id="sapp:SAC06_01715"/>
<name>A0AAU7V8D0_9ACTO</name>
<dbReference type="GO" id="GO:0005737">
    <property type="term" value="C:cytoplasm"/>
    <property type="evidence" value="ECO:0007669"/>
    <property type="project" value="TreeGrafter"/>
</dbReference>
<evidence type="ECO:0000256" key="1">
    <source>
        <dbReference type="ARBA" id="ARBA00022679"/>
    </source>
</evidence>
<sequence>MPVSPSWWERLRAPSVWGRSVEELTLDFPAPGANGLLRPDTFIRHLRIRPAWGSDHQKLEAVRRQNRLWLSPWEATLPPGSNELLPTAGEYRRRVERQMHDGESLVMVIEADGEVAGLVSISGVQRGAMSQGNLGYWIGQQWARQGVTSLAVAAVVDLVIGELGLHRLEINVRPENAASLGVARRLGLRHEGLRVRYMCIAGAWADHEGFAVDAEMLSEGGLVERRIVGRYQP</sequence>
<gene>
    <name evidence="5" type="ORF">SAC06_01715</name>
</gene>
<keyword evidence="2" id="KW-0012">Acyltransferase</keyword>
<dbReference type="GO" id="GO:0008999">
    <property type="term" value="F:protein-N-terminal-alanine acetyltransferase activity"/>
    <property type="evidence" value="ECO:0007669"/>
    <property type="project" value="TreeGrafter"/>
</dbReference>
<dbReference type="InterPro" id="IPR000182">
    <property type="entry name" value="GNAT_dom"/>
</dbReference>
<dbReference type="PANTHER" id="PTHR43792">
    <property type="entry name" value="GNAT FAMILY, PUTATIVE (AFU_ORTHOLOGUE AFUA_3G00765)-RELATED-RELATED"/>
    <property type="match status" value="1"/>
</dbReference>
<dbReference type="SUPFAM" id="SSF55729">
    <property type="entry name" value="Acyl-CoA N-acyltransferases (Nat)"/>
    <property type="match status" value="1"/>
</dbReference>
<proteinExistence type="inferred from homology"/>
<evidence type="ECO:0000259" key="4">
    <source>
        <dbReference type="PROSITE" id="PS51186"/>
    </source>
</evidence>
<comment type="similarity">
    <text evidence="3">Belongs to the acetyltransferase family. RimJ subfamily.</text>
</comment>
<accession>A0AAU7V8D0</accession>
<dbReference type="InterPro" id="IPR016181">
    <property type="entry name" value="Acyl_CoA_acyltransferase"/>
</dbReference>
<dbReference type="RefSeq" id="WP_350258501.1">
    <property type="nucleotide sequence ID" value="NZ_CP138335.1"/>
</dbReference>
<evidence type="ECO:0000313" key="5">
    <source>
        <dbReference type="EMBL" id="XBW08302.1"/>
    </source>
</evidence>
<dbReference type="PANTHER" id="PTHR43792:SF8">
    <property type="entry name" value="[RIBOSOMAL PROTEIN US5]-ALANINE N-ACETYLTRANSFERASE"/>
    <property type="match status" value="1"/>
</dbReference>
<feature type="domain" description="N-acetyltransferase" evidence="4">
    <location>
        <begin position="46"/>
        <end position="206"/>
    </location>
</feature>
<dbReference type="InterPro" id="IPR051531">
    <property type="entry name" value="N-acetyltransferase"/>
</dbReference>
<dbReference type="EMBL" id="CP138335">
    <property type="protein sequence ID" value="XBW08302.1"/>
    <property type="molecule type" value="Genomic_DNA"/>
</dbReference>
<keyword evidence="1 5" id="KW-0808">Transferase</keyword>